<keyword evidence="6" id="KW-1185">Reference proteome</keyword>
<dbReference type="EMBL" id="JBHFQA010000001">
    <property type="protein sequence ID" value="KAL2103270.1"/>
    <property type="molecule type" value="Genomic_DNA"/>
</dbReference>
<dbReference type="SMART" id="SM00208">
    <property type="entry name" value="TNFR"/>
    <property type="match status" value="4"/>
</dbReference>
<dbReference type="PROSITE" id="PS50050">
    <property type="entry name" value="TNFR_NGFR_2"/>
    <property type="match status" value="1"/>
</dbReference>
<reference evidence="5 6" key="1">
    <citation type="submission" date="2024-09" db="EMBL/GenBank/DDBJ databases">
        <title>A chromosome-level genome assembly of Gray's grenadier anchovy, Coilia grayii.</title>
        <authorList>
            <person name="Fu Z."/>
        </authorList>
    </citation>
    <scope>NUCLEOTIDE SEQUENCE [LARGE SCALE GENOMIC DNA]</scope>
    <source>
        <strain evidence="5">G4</strain>
        <tissue evidence="5">Muscle</tissue>
    </source>
</reference>
<feature type="domain" description="TNFR-Cys" evidence="4">
    <location>
        <begin position="57"/>
        <end position="99"/>
    </location>
</feature>
<dbReference type="Gene3D" id="2.10.50.10">
    <property type="entry name" value="Tumor Necrosis Factor Receptor, subunit A, domain 2"/>
    <property type="match status" value="4"/>
</dbReference>
<keyword evidence="1" id="KW-1015">Disulfide bond</keyword>
<feature type="signal peptide" evidence="3">
    <location>
        <begin position="1"/>
        <end position="20"/>
    </location>
</feature>
<dbReference type="InterPro" id="IPR001368">
    <property type="entry name" value="TNFR/NGFR_Cys_rich_reg"/>
</dbReference>
<proteinExistence type="predicted"/>
<accession>A0ABD1KVT3</accession>
<dbReference type="SUPFAM" id="SSF57586">
    <property type="entry name" value="TNF receptor-like"/>
    <property type="match status" value="2"/>
</dbReference>
<evidence type="ECO:0000313" key="5">
    <source>
        <dbReference type="EMBL" id="KAL2103270.1"/>
    </source>
</evidence>
<dbReference type="CDD" id="cd13405">
    <property type="entry name" value="TNFRSF14_teleost"/>
    <property type="match status" value="1"/>
</dbReference>
<feature type="disulfide bond" evidence="1">
    <location>
        <begin position="58"/>
        <end position="73"/>
    </location>
</feature>
<dbReference type="Proteomes" id="UP001591681">
    <property type="component" value="Unassembled WGS sequence"/>
</dbReference>
<sequence length="231" mass="24876">MLKLLIIVLILLLSVSGDSAACGRAEYFTGQECCLMCGPGYYVSRHCTEYFSTTCLPCPPLTFTEVPNGREACRLCSVCDSSAGLRVKRECTPSSGAICEPLEGHYCTAPRRGGCRAAVEHTKCKPGKYIKQPGTAFSDAECDDCVGETYSDGSFTSCRPHTQCELIGLEVLKEGSSSHDTECGRRPNSADVIVGVIAGVIVIATACGAGLLIYLKKKKRKRPNCGKIFHW</sequence>
<comment type="caution">
    <text evidence="5">The sequence shown here is derived from an EMBL/GenBank/DDBJ whole genome shotgun (WGS) entry which is preliminary data.</text>
</comment>
<keyword evidence="2" id="KW-1133">Transmembrane helix</keyword>
<organism evidence="5 6">
    <name type="scientific">Coilia grayii</name>
    <name type="common">Gray's grenadier anchovy</name>
    <dbReference type="NCBI Taxonomy" id="363190"/>
    <lineage>
        <taxon>Eukaryota</taxon>
        <taxon>Metazoa</taxon>
        <taxon>Chordata</taxon>
        <taxon>Craniata</taxon>
        <taxon>Vertebrata</taxon>
        <taxon>Euteleostomi</taxon>
        <taxon>Actinopterygii</taxon>
        <taxon>Neopterygii</taxon>
        <taxon>Teleostei</taxon>
        <taxon>Clupei</taxon>
        <taxon>Clupeiformes</taxon>
        <taxon>Clupeoidei</taxon>
        <taxon>Engraulidae</taxon>
        <taxon>Coilinae</taxon>
        <taxon>Coilia</taxon>
    </lineage>
</organism>
<feature type="repeat" description="TNFR-Cys" evidence="1">
    <location>
        <begin position="57"/>
        <end position="99"/>
    </location>
</feature>
<dbReference type="PROSITE" id="PS00652">
    <property type="entry name" value="TNFR_NGFR_1"/>
    <property type="match status" value="1"/>
</dbReference>
<comment type="caution">
    <text evidence="1">Lacks conserved residue(s) required for the propagation of feature annotation.</text>
</comment>
<dbReference type="Pfam" id="PF00020">
    <property type="entry name" value="TNFR_c6"/>
    <property type="match status" value="2"/>
</dbReference>
<keyword evidence="2" id="KW-0472">Membrane</keyword>
<evidence type="ECO:0000259" key="4">
    <source>
        <dbReference type="PROSITE" id="PS50050"/>
    </source>
</evidence>
<evidence type="ECO:0000256" key="3">
    <source>
        <dbReference type="SAM" id="SignalP"/>
    </source>
</evidence>
<keyword evidence="2" id="KW-0812">Transmembrane</keyword>
<feature type="chain" id="PRO_5044879824" description="TNFR-Cys domain-containing protein" evidence="3">
    <location>
        <begin position="21"/>
        <end position="231"/>
    </location>
</feature>
<evidence type="ECO:0000256" key="1">
    <source>
        <dbReference type="PROSITE-ProRule" id="PRU00206"/>
    </source>
</evidence>
<evidence type="ECO:0000256" key="2">
    <source>
        <dbReference type="SAM" id="Phobius"/>
    </source>
</evidence>
<feature type="transmembrane region" description="Helical" evidence="2">
    <location>
        <begin position="192"/>
        <end position="215"/>
    </location>
</feature>
<dbReference type="FunFam" id="2.10.50.10:FF:000007">
    <property type="entry name" value="TNF receptor superfamily member 14"/>
    <property type="match status" value="1"/>
</dbReference>
<dbReference type="PANTHER" id="PTHR46838">
    <property type="entry name" value="TUMOR NECROSIS FACTOR RECEPTOR SUPERFAMILY MEMBER 14"/>
    <property type="match status" value="1"/>
</dbReference>
<gene>
    <name evidence="5" type="ORF">ACEWY4_000138</name>
</gene>
<protein>
    <recommendedName>
        <fullName evidence="4">TNFR-Cys domain-containing protein</fullName>
    </recommendedName>
</protein>
<name>A0ABD1KVT3_9TELE</name>
<dbReference type="AlphaFoldDB" id="A0ABD1KVT3"/>
<dbReference type="PANTHER" id="PTHR46838:SF1">
    <property type="entry name" value="TUMOR NECROSIS FACTOR RECEPTOR SUPERFAMILY MEMBER 14"/>
    <property type="match status" value="1"/>
</dbReference>
<evidence type="ECO:0000313" key="6">
    <source>
        <dbReference type="Proteomes" id="UP001591681"/>
    </source>
</evidence>
<keyword evidence="3" id="KW-0732">Signal</keyword>